<accession>A0AAV1J628</accession>
<dbReference type="AlphaFoldDB" id="A0AAV1J628"/>
<evidence type="ECO:0000313" key="2">
    <source>
        <dbReference type="Proteomes" id="UP001497472"/>
    </source>
</evidence>
<evidence type="ECO:0000313" key="1">
    <source>
        <dbReference type="EMBL" id="CAK1543976.1"/>
    </source>
</evidence>
<gene>
    <name evidence="1" type="ORF">LNINA_LOCUS3759</name>
</gene>
<keyword evidence="2" id="KW-1185">Reference proteome</keyword>
<sequence length="97" mass="11174">MFGGTVKSTPVWRVSSGKNKALKGSYRSSPLGMLIIYDLFHSTRRVGEHQIEIVSRCDRISFRLRFFIAPNEVASKQFLMFRVLFDVTGWKEDTDRG</sequence>
<organism evidence="1 2">
    <name type="scientific">Leptosia nina</name>
    <dbReference type="NCBI Taxonomy" id="320188"/>
    <lineage>
        <taxon>Eukaryota</taxon>
        <taxon>Metazoa</taxon>
        <taxon>Ecdysozoa</taxon>
        <taxon>Arthropoda</taxon>
        <taxon>Hexapoda</taxon>
        <taxon>Insecta</taxon>
        <taxon>Pterygota</taxon>
        <taxon>Neoptera</taxon>
        <taxon>Endopterygota</taxon>
        <taxon>Lepidoptera</taxon>
        <taxon>Glossata</taxon>
        <taxon>Ditrysia</taxon>
        <taxon>Papilionoidea</taxon>
        <taxon>Pieridae</taxon>
        <taxon>Pierinae</taxon>
        <taxon>Leptosia</taxon>
    </lineage>
</organism>
<proteinExistence type="predicted"/>
<dbReference type="EMBL" id="CAVLEF010000005">
    <property type="protein sequence ID" value="CAK1543976.1"/>
    <property type="molecule type" value="Genomic_DNA"/>
</dbReference>
<name>A0AAV1J628_9NEOP</name>
<protein>
    <submittedName>
        <fullName evidence="1">Uncharacterized protein</fullName>
    </submittedName>
</protein>
<dbReference type="Proteomes" id="UP001497472">
    <property type="component" value="Unassembled WGS sequence"/>
</dbReference>
<comment type="caution">
    <text evidence="1">The sequence shown here is derived from an EMBL/GenBank/DDBJ whole genome shotgun (WGS) entry which is preliminary data.</text>
</comment>
<reference evidence="1 2" key="1">
    <citation type="submission" date="2023-11" db="EMBL/GenBank/DDBJ databases">
        <authorList>
            <person name="Okamura Y."/>
        </authorList>
    </citation>
    <scope>NUCLEOTIDE SEQUENCE [LARGE SCALE GENOMIC DNA]</scope>
</reference>